<dbReference type="EMBL" id="JAXQNO010000020">
    <property type="protein sequence ID" value="KAK4772081.1"/>
    <property type="molecule type" value="Genomic_DNA"/>
</dbReference>
<dbReference type="Proteomes" id="UP001346149">
    <property type="component" value="Unassembled WGS sequence"/>
</dbReference>
<evidence type="ECO:0000256" key="1">
    <source>
        <dbReference type="SAM" id="Coils"/>
    </source>
</evidence>
<evidence type="ECO:0000313" key="3">
    <source>
        <dbReference type="Proteomes" id="UP001346149"/>
    </source>
</evidence>
<dbReference type="InterPro" id="IPR012862">
    <property type="entry name" value="DUF1635"/>
</dbReference>
<dbReference type="PANTHER" id="PTHR33431">
    <property type="entry name" value="ENABLED-LIKE PROTEIN (DUF1635)"/>
    <property type="match status" value="1"/>
</dbReference>
<keyword evidence="1" id="KW-0175">Coiled coil</keyword>
<feature type="coiled-coil region" evidence="1">
    <location>
        <begin position="145"/>
        <end position="186"/>
    </location>
</feature>
<proteinExistence type="predicted"/>
<dbReference type="AlphaFoldDB" id="A0AAN7QN23"/>
<gene>
    <name evidence="2" type="ORF">SAY86_013856</name>
</gene>
<name>A0AAN7QN23_TRANT</name>
<dbReference type="Pfam" id="PF07795">
    <property type="entry name" value="DUF1635"/>
    <property type="match status" value="1"/>
</dbReference>
<protein>
    <submittedName>
        <fullName evidence="2">Uncharacterized protein</fullName>
    </submittedName>
</protein>
<dbReference type="PANTHER" id="PTHR33431:SF12">
    <property type="entry name" value="HIGH MOBILITY GROUP BOX PROTEIN, PUTATIVE (DUF1635)-RELATED"/>
    <property type="match status" value="1"/>
</dbReference>
<evidence type="ECO:0000313" key="2">
    <source>
        <dbReference type="EMBL" id="KAK4772081.1"/>
    </source>
</evidence>
<accession>A0AAN7QN23</accession>
<keyword evidence="3" id="KW-1185">Reference proteome</keyword>
<reference evidence="2 3" key="1">
    <citation type="journal article" date="2023" name="Hortic Res">
        <title>Pangenome of water caltrop reveals structural variations and asymmetric subgenome divergence after allopolyploidization.</title>
        <authorList>
            <person name="Zhang X."/>
            <person name="Chen Y."/>
            <person name="Wang L."/>
            <person name="Yuan Y."/>
            <person name="Fang M."/>
            <person name="Shi L."/>
            <person name="Lu R."/>
            <person name="Comes H.P."/>
            <person name="Ma Y."/>
            <person name="Chen Y."/>
            <person name="Huang G."/>
            <person name="Zhou Y."/>
            <person name="Zheng Z."/>
            <person name="Qiu Y."/>
        </authorList>
    </citation>
    <scope>NUCLEOTIDE SEQUENCE [LARGE SCALE GENOMIC DNA]</scope>
    <source>
        <strain evidence="2">F231</strain>
    </source>
</reference>
<sequence>MKHEDFFPSSPASINGRNDHLFVFQLPIRFLLDSVPNSLFLAEGSDLLSVGYGGVGHHVGSRRGLCAQTSGHHSLLPPLLFSSSSSLFVLFSLRLGDPVFSHGKLKSFGIYACIRSTVTVRDLLIPFFCSEQSGDEMKSRLLWTAMELESVKMEASEEMKKYKHNIRNLLELLKTAYRERDEAREQIYWLLEKLSPPISAFKELEPGPSHPLVSPELDNYLATATTIKAISSLTESNGSHSPLESFVVDAVTSPPDSSSFTFVNQQRFNGAGSIVGRRRVDTFSGIDILDDLARGKVLPQKGKLLQAVTEAGPLLQTLLVAGPLPQWRNPPPLQPINAPLLPPHVVSTIKGFDSDAGSSGHQQHVPSPAGCGIVTAHKPVSLDLHRHDNVGRANPQMCSASLLNFMGSRGFPSNCLHPLSSGPGGQFHMAKRQRFH</sequence>
<organism evidence="2 3">
    <name type="scientific">Trapa natans</name>
    <name type="common">Water chestnut</name>
    <dbReference type="NCBI Taxonomy" id="22666"/>
    <lineage>
        <taxon>Eukaryota</taxon>
        <taxon>Viridiplantae</taxon>
        <taxon>Streptophyta</taxon>
        <taxon>Embryophyta</taxon>
        <taxon>Tracheophyta</taxon>
        <taxon>Spermatophyta</taxon>
        <taxon>Magnoliopsida</taxon>
        <taxon>eudicotyledons</taxon>
        <taxon>Gunneridae</taxon>
        <taxon>Pentapetalae</taxon>
        <taxon>rosids</taxon>
        <taxon>malvids</taxon>
        <taxon>Myrtales</taxon>
        <taxon>Lythraceae</taxon>
        <taxon>Trapa</taxon>
    </lineage>
</organism>
<comment type="caution">
    <text evidence="2">The sequence shown here is derived from an EMBL/GenBank/DDBJ whole genome shotgun (WGS) entry which is preliminary data.</text>
</comment>